<dbReference type="KEGG" id="vck:PG915_08715"/>
<keyword evidence="7" id="KW-0547">Nucleotide-binding</keyword>
<dbReference type="RefSeq" id="WP_353496171.1">
    <property type="nucleotide sequence ID" value="NZ_CP115920.1"/>
</dbReference>
<feature type="transmembrane region" description="Helical" evidence="5">
    <location>
        <begin position="156"/>
        <end position="173"/>
    </location>
</feature>
<dbReference type="InterPro" id="IPR011527">
    <property type="entry name" value="ABC1_TM_dom"/>
</dbReference>
<sequence length="544" mass="61166">MSSEHFSQRITFADKVYLTFSTVMSTLFALVLPFSILIIFDRVLPNQAKDTLSLLFAIILVAIYLDYLLKKQEEVITSTLMKDFESDLTNRVFKSVCLAEINRFNQLEPGQYLERISTIPEIKSFFGGETVRAAINAVVSVITIIIIGLINVGAGLTLVVASIILYVAALRISNRKIVTLEEKSEIEGLTNSKIIEIVSSPLDNKSRTMEYRLESLMTDMVKERESKNIEYENLESQFNLVLALIQQLSIACVVVLLAMSVINLAASQGVMAAIIMLTNRYFAPYQQVMRTIGRWKLNKLHIEKVSELLELEYKQQRDIAQVDSQDELLPAPVDQNIGNLIEVKLSTGQRIEFTLGRPTVIRGLSGSGKSHITRCLTRDVECEKSEIYINHKPLHDIHYHTWREAVHRVDGNSTFVEGTIIDNLTCFRPILNSAAFTICKNLGIKHEIDALTDGFYTQLTGNKNAPVSRQVQYALLIVRAMLSQKKLLVLDDIDAVFDTAFGERVVSTLIPKANQQFLIIVSNKLDSRKYGLKSIRLTGEEVAA</sequence>
<dbReference type="Pfam" id="PF00664">
    <property type="entry name" value="ABC_membrane"/>
    <property type="match status" value="1"/>
</dbReference>
<dbReference type="InterPro" id="IPR003439">
    <property type="entry name" value="ABC_transporter-like_ATP-bd"/>
</dbReference>
<dbReference type="AlphaFoldDB" id="A0AAU8BED2"/>
<dbReference type="PROSITE" id="PS50929">
    <property type="entry name" value="ABC_TM1F"/>
    <property type="match status" value="1"/>
</dbReference>
<dbReference type="SUPFAM" id="SSF90123">
    <property type="entry name" value="ABC transporter transmembrane region"/>
    <property type="match status" value="1"/>
</dbReference>
<gene>
    <name evidence="7" type="ORF">PG915_08715</name>
</gene>
<keyword evidence="3 5" id="KW-1133">Transmembrane helix</keyword>
<reference evidence="7" key="1">
    <citation type="submission" date="2023-01" db="EMBL/GenBank/DDBJ databases">
        <title>Vibrio sp. CB1-14 genome sequencing.</title>
        <authorList>
            <person name="Otstavnykh N."/>
            <person name="Isaeva M."/>
            <person name="Meleshko D."/>
        </authorList>
    </citation>
    <scope>NUCLEOTIDE SEQUENCE</scope>
    <source>
        <strain evidence="7">CB1-14</strain>
    </source>
</reference>
<feature type="transmembrane region" description="Helical" evidence="5">
    <location>
        <begin position="52"/>
        <end position="69"/>
    </location>
</feature>
<dbReference type="InterPro" id="IPR036640">
    <property type="entry name" value="ABC1_TM_sf"/>
</dbReference>
<feature type="domain" description="ABC transmembrane type-1" evidence="6">
    <location>
        <begin position="18"/>
        <end position="297"/>
    </location>
</feature>
<comment type="subcellular location">
    <subcellularLocation>
        <location evidence="1">Cell membrane</location>
        <topology evidence="1">Multi-pass membrane protein</topology>
    </subcellularLocation>
</comment>
<dbReference type="Gene3D" id="3.40.50.300">
    <property type="entry name" value="P-loop containing nucleotide triphosphate hydrolases"/>
    <property type="match status" value="1"/>
</dbReference>
<dbReference type="InterPro" id="IPR027417">
    <property type="entry name" value="P-loop_NTPase"/>
</dbReference>
<keyword evidence="7" id="KW-0067">ATP-binding</keyword>
<evidence type="ECO:0000256" key="3">
    <source>
        <dbReference type="ARBA" id="ARBA00022989"/>
    </source>
</evidence>
<evidence type="ECO:0000256" key="2">
    <source>
        <dbReference type="ARBA" id="ARBA00022692"/>
    </source>
</evidence>
<keyword evidence="4 5" id="KW-0472">Membrane</keyword>
<dbReference type="GO" id="GO:0016887">
    <property type="term" value="F:ATP hydrolysis activity"/>
    <property type="evidence" value="ECO:0007669"/>
    <property type="project" value="InterPro"/>
</dbReference>
<organism evidence="7">
    <name type="scientific">Vibrio chaetopteri</name>
    <dbReference type="NCBI Taxonomy" id="3016528"/>
    <lineage>
        <taxon>Bacteria</taxon>
        <taxon>Pseudomonadati</taxon>
        <taxon>Pseudomonadota</taxon>
        <taxon>Gammaproteobacteria</taxon>
        <taxon>Vibrionales</taxon>
        <taxon>Vibrionaceae</taxon>
        <taxon>Vibrio</taxon>
    </lineage>
</organism>
<dbReference type="GO" id="GO:0034040">
    <property type="term" value="F:ATPase-coupled lipid transmembrane transporter activity"/>
    <property type="evidence" value="ECO:0007669"/>
    <property type="project" value="TreeGrafter"/>
</dbReference>
<feature type="transmembrane region" description="Helical" evidence="5">
    <location>
        <begin position="16"/>
        <end position="40"/>
    </location>
</feature>
<dbReference type="Gene3D" id="1.20.1560.10">
    <property type="entry name" value="ABC transporter type 1, transmembrane domain"/>
    <property type="match status" value="1"/>
</dbReference>
<evidence type="ECO:0000256" key="1">
    <source>
        <dbReference type="ARBA" id="ARBA00004651"/>
    </source>
</evidence>
<evidence type="ECO:0000259" key="6">
    <source>
        <dbReference type="PROSITE" id="PS50929"/>
    </source>
</evidence>
<dbReference type="Pfam" id="PF00005">
    <property type="entry name" value="ABC_tran"/>
    <property type="match status" value="1"/>
</dbReference>
<accession>A0AAU8BED2</accession>
<name>A0AAU8BED2_9VIBR</name>
<dbReference type="InterPro" id="IPR039421">
    <property type="entry name" value="Type_1_exporter"/>
</dbReference>
<dbReference type="PANTHER" id="PTHR24221">
    <property type="entry name" value="ATP-BINDING CASSETTE SUB-FAMILY B"/>
    <property type="match status" value="1"/>
</dbReference>
<keyword evidence="2 5" id="KW-0812">Transmembrane</keyword>
<proteinExistence type="predicted"/>
<evidence type="ECO:0000256" key="5">
    <source>
        <dbReference type="SAM" id="Phobius"/>
    </source>
</evidence>
<evidence type="ECO:0000313" key="7">
    <source>
        <dbReference type="EMBL" id="XCD14692.1"/>
    </source>
</evidence>
<evidence type="ECO:0000256" key="4">
    <source>
        <dbReference type="ARBA" id="ARBA00023136"/>
    </source>
</evidence>
<dbReference type="EMBL" id="CP115920">
    <property type="protein sequence ID" value="XCD14692.1"/>
    <property type="molecule type" value="Genomic_DNA"/>
</dbReference>
<dbReference type="SUPFAM" id="SSF52540">
    <property type="entry name" value="P-loop containing nucleoside triphosphate hydrolases"/>
    <property type="match status" value="1"/>
</dbReference>
<dbReference type="GO" id="GO:0005886">
    <property type="term" value="C:plasma membrane"/>
    <property type="evidence" value="ECO:0007669"/>
    <property type="project" value="UniProtKB-SubCell"/>
</dbReference>
<dbReference type="GO" id="GO:0005524">
    <property type="term" value="F:ATP binding"/>
    <property type="evidence" value="ECO:0007669"/>
    <property type="project" value="UniProtKB-KW"/>
</dbReference>
<protein>
    <submittedName>
        <fullName evidence="7">ATP-binding cassette domain-containing protein</fullName>
    </submittedName>
</protein>
<dbReference type="PANTHER" id="PTHR24221:SF654">
    <property type="entry name" value="ATP-BINDING CASSETTE SUB-FAMILY B MEMBER 6"/>
    <property type="match status" value="1"/>
</dbReference>
<dbReference type="GO" id="GO:0140359">
    <property type="term" value="F:ABC-type transporter activity"/>
    <property type="evidence" value="ECO:0007669"/>
    <property type="project" value="InterPro"/>
</dbReference>